<protein>
    <submittedName>
        <fullName evidence="1">Uncharacterized protein</fullName>
    </submittedName>
</protein>
<comment type="caution">
    <text evidence="1">The sequence shown here is derived from an EMBL/GenBank/DDBJ whole genome shotgun (WGS) entry which is preliminary data.</text>
</comment>
<reference evidence="1" key="1">
    <citation type="journal article" date="2014" name="Front. Microbiol.">
        <title>High frequency of phylogenetically diverse reductive dehalogenase-homologous genes in deep subseafloor sedimentary metagenomes.</title>
        <authorList>
            <person name="Kawai M."/>
            <person name="Futagami T."/>
            <person name="Toyoda A."/>
            <person name="Takaki Y."/>
            <person name="Nishi S."/>
            <person name="Hori S."/>
            <person name="Arai W."/>
            <person name="Tsubouchi T."/>
            <person name="Morono Y."/>
            <person name="Uchiyama I."/>
            <person name="Ito T."/>
            <person name="Fujiyama A."/>
            <person name="Inagaki F."/>
            <person name="Takami H."/>
        </authorList>
    </citation>
    <scope>NUCLEOTIDE SEQUENCE</scope>
    <source>
        <strain evidence="1">Expedition CK06-06</strain>
    </source>
</reference>
<organism evidence="1">
    <name type="scientific">marine sediment metagenome</name>
    <dbReference type="NCBI Taxonomy" id="412755"/>
    <lineage>
        <taxon>unclassified sequences</taxon>
        <taxon>metagenomes</taxon>
        <taxon>ecological metagenomes</taxon>
    </lineage>
</organism>
<evidence type="ECO:0000313" key="1">
    <source>
        <dbReference type="EMBL" id="GAI35564.1"/>
    </source>
</evidence>
<dbReference type="AlphaFoldDB" id="X1PX87"/>
<feature type="non-terminal residue" evidence="1">
    <location>
        <position position="57"/>
    </location>
</feature>
<gene>
    <name evidence="1" type="ORF">S06H3_47630</name>
</gene>
<dbReference type="EMBL" id="BARV01029928">
    <property type="protein sequence ID" value="GAI35564.1"/>
    <property type="molecule type" value="Genomic_DNA"/>
</dbReference>
<name>X1PX87_9ZZZZ</name>
<sequence>MVSITKPDVKIIHTVDINIAAIAEAITFNAQITACEVIMPINIKTSEIQMPIDIQGS</sequence>
<accession>X1PX87</accession>
<proteinExistence type="predicted"/>